<protein>
    <submittedName>
        <fullName evidence="2">dTDP-4-dehydrorhamnose reductase</fullName>
        <ecNumber evidence="2">1.1.1.133</ecNumber>
    </submittedName>
</protein>
<dbReference type="NCBIfam" id="TIGR01214">
    <property type="entry name" value="rmlD"/>
    <property type="match status" value="1"/>
</dbReference>
<keyword evidence="3" id="KW-1185">Reference proteome</keyword>
<dbReference type="Gene3D" id="3.40.50.720">
    <property type="entry name" value="NAD(P)-binding Rossmann-like Domain"/>
    <property type="match status" value="1"/>
</dbReference>
<dbReference type="EC" id="1.1.1.133" evidence="2"/>
<dbReference type="SUPFAM" id="SSF51735">
    <property type="entry name" value="NAD(P)-binding Rossmann-fold domains"/>
    <property type="match status" value="1"/>
</dbReference>
<dbReference type="PANTHER" id="PTHR10491">
    <property type="entry name" value="DTDP-4-DEHYDRORHAMNOSE REDUCTASE"/>
    <property type="match status" value="1"/>
</dbReference>
<dbReference type="CDD" id="cd05254">
    <property type="entry name" value="dTDP_HR_like_SDR_e"/>
    <property type="match status" value="1"/>
</dbReference>
<evidence type="ECO:0000313" key="3">
    <source>
        <dbReference type="Proteomes" id="UP000509667"/>
    </source>
</evidence>
<dbReference type="AlphaFoldDB" id="A0A7D5NZH1"/>
<dbReference type="GeneID" id="56077392"/>
<dbReference type="InterPro" id="IPR036291">
    <property type="entry name" value="NAD(P)-bd_dom_sf"/>
</dbReference>
<organism evidence="2 3">
    <name type="scientific">Halosimplex rubrum</name>
    <dbReference type="NCBI Taxonomy" id="869889"/>
    <lineage>
        <taxon>Archaea</taxon>
        <taxon>Methanobacteriati</taxon>
        <taxon>Methanobacteriota</taxon>
        <taxon>Stenosarchaea group</taxon>
        <taxon>Halobacteria</taxon>
        <taxon>Halobacteriales</taxon>
        <taxon>Haloarculaceae</taxon>
        <taxon>Halosimplex</taxon>
    </lineage>
</organism>
<feature type="domain" description="RmlD-like substrate binding" evidence="1">
    <location>
        <begin position="1"/>
        <end position="292"/>
    </location>
</feature>
<dbReference type="OrthoDB" id="4907at2157"/>
<dbReference type="InterPro" id="IPR029903">
    <property type="entry name" value="RmlD-like-bd"/>
</dbReference>
<dbReference type="Pfam" id="PF04321">
    <property type="entry name" value="RmlD_sub_bind"/>
    <property type="match status" value="1"/>
</dbReference>
<accession>A0A7D5NZH1</accession>
<evidence type="ECO:0000313" key="2">
    <source>
        <dbReference type="EMBL" id="QLH76877.1"/>
    </source>
</evidence>
<dbReference type="InterPro" id="IPR005913">
    <property type="entry name" value="dTDP_dehydrorham_reduct"/>
</dbReference>
<dbReference type="RefSeq" id="WP_179910811.1">
    <property type="nucleotide sequence ID" value="NZ_CP058910.1"/>
</dbReference>
<reference evidence="2 3" key="1">
    <citation type="submission" date="2020-07" db="EMBL/GenBank/DDBJ databases">
        <title>Halosimplex pelagicum sp. nov. and Halosimplex rubrum sp. nov., isolated from salted brown alga Laminaria, and emended description of the genus Halosimplex.</title>
        <authorList>
            <person name="Cui H."/>
        </authorList>
    </citation>
    <scope>NUCLEOTIDE SEQUENCE [LARGE SCALE GENOMIC DNA]</scope>
    <source>
        <strain evidence="2 3">R27</strain>
    </source>
</reference>
<sequence>MELMVAGASGLLGSNVVATARERGIETVGTYHSDRPSFAGPLESLDIRDADRTRELVEEYRPDAVVNCAAMTDVDGCESEPNHAMEVNADAPGDLAAVCTDYDTDLVHVSTDYVFDGEEASPYNESAEMNPRQVYGETKRAGERAVLQEGSDPLVTRLSFVYGSHESSGQLTGFPAWIRDQLATDEPITLFTDQYVTPTRAGHAAAVLLDLIEEGESGLVHVASRSCVTPYTFGDEIRRRMDASEGLLARGTMDDLDRPAPRPEYTCLDVSRVEDVLGRPQPELADDLSALATTVDGW</sequence>
<proteinExistence type="predicted"/>
<dbReference type="EMBL" id="CP058910">
    <property type="protein sequence ID" value="QLH76877.1"/>
    <property type="molecule type" value="Genomic_DNA"/>
</dbReference>
<keyword evidence="2" id="KW-0560">Oxidoreductase</keyword>
<evidence type="ECO:0000259" key="1">
    <source>
        <dbReference type="Pfam" id="PF04321"/>
    </source>
</evidence>
<name>A0A7D5NZH1_9EURY</name>
<dbReference type="Proteomes" id="UP000509667">
    <property type="component" value="Chromosome"/>
</dbReference>
<dbReference type="GO" id="GO:0008831">
    <property type="term" value="F:dTDP-4-dehydrorhamnose reductase activity"/>
    <property type="evidence" value="ECO:0007669"/>
    <property type="project" value="UniProtKB-EC"/>
</dbReference>
<dbReference type="PANTHER" id="PTHR10491:SF4">
    <property type="entry name" value="METHIONINE ADENOSYLTRANSFERASE 2 SUBUNIT BETA"/>
    <property type="match status" value="1"/>
</dbReference>
<gene>
    <name evidence="2" type="primary">rfbD</name>
    <name evidence="2" type="ORF">HZS55_05975</name>
</gene>
<dbReference type="KEGG" id="hrr:HZS55_05975"/>